<keyword evidence="2" id="KW-0677">Repeat</keyword>
<evidence type="ECO:0000256" key="3">
    <source>
        <dbReference type="ARBA" id="ARBA00022771"/>
    </source>
</evidence>
<dbReference type="InterPro" id="IPR044713">
    <property type="entry name" value="DNJA1/2-like"/>
</dbReference>
<accession>A0ABR2JZQ0</accession>
<dbReference type="Gene3D" id="2.10.230.10">
    <property type="entry name" value="Heat shock protein DnaJ, cysteine-rich domain"/>
    <property type="match status" value="1"/>
</dbReference>
<dbReference type="Gene3D" id="1.10.287.110">
    <property type="entry name" value="DnaJ domain"/>
    <property type="match status" value="1"/>
</dbReference>
<feature type="domain" description="J" evidence="7">
    <location>
        <begin position="6"/>
        <end position="66"/>
    </location>
</feature>
<dbReference type="Proteomes" id="UP001470230">
    <property type="component" value="Unassembled WGS sequence"/>
</dbReference>
<keyword evidence="3 5" id="KW-0863">Zinc-finger</keyword>
<dbReference type="SUPFAM" id="SSF49493">
    <property type="entry name" value="HSP40/DnaJ peptide-binding domain"/>
    <property type="match status" value="2"/>
</dbReference>
<feature type="domain" description="CR-type" evidence="8">
    <location>
        <begin position="162"/>
        <end position="246"/>
    </location>
</feature>
<name>A0ABR2JZQ0_9EUKA</name>
<comment type="caution">
    <text evidence="9">The sequence shown here is derived from an EMBL/GenBank/DDBJ whole genome shotgun (WGS) entry which is preliminary data.</text>
</comment>
<evidence type="ECO:0000313" key="9">
    <source>
        <dbReference type="EMBL" id="KAK8884187.1"/>
    </source>
</evidence>
<feature type="zinc finger region" description="CR-type" evidence="5">
    <location>
        <begin position="162"/>
        <end position="246"/>
    </location>
</feature>
<dbReference type="CDD" id="cd10747">
    <property type="entry name" value="DnaJ_C"/>
    <property type="match status" value="1"/>
</dbReference>
<feature type="compositionally biased region" description="Polar residues" evidence="6">
    <location>
        <begin position="120"/>
        <end position="129"/>
    </location>
</feature>
<organism evidence="9 10">
    <name type="scientific">Tritrichomonas musculus</name>
    <dbReference type="NCBI Taxonomy" id="1915356"/>
    <lineage>
        <taxon>Eukaryota</taxon>
        <taxon>Metamonada</taxon>
        <taxon>Parabasalia</taxon>
        <taxon>Tritrichomonadida</taxon>
        <taxon>Tritrichomonadidae</taxon>
        <taxon>Tritrichomonas</taxon>
    </lineage>
</organism>
<keyword evidence="4 5" id="KW-0862">Zinc</keyword>
<reference evidence="9 10" key="1">
    <citation type="submission" date="2024-04" db="EMBL/GenBank/DDBJ databases">
        <title>Tritrichomonas musculus Genome.</title>
        <authorList>
            <person name="Alves-Ferreira E."/>
            <person name="Grigg M."/>
            <person name="Lorenzi H."/>
            <person name="Galac M."/>
        </authorList>
    </citation>
    <scope>NUCLEOTIDE SEQUENCE [LARGE SCALE GENOMIC DNA]</scope>
    <source>
        <strain evidence="9 10">EAF2021</strain>
    </source>
</reference>
<evidence type="ECO:0000313" key="10">
    <source>
        <dbReference type="Proteomes" id="UP001470230"/>
    </source>
</evidence>
<dbReference type="CDD" id="cd10719">
    <property type="entry name" value="DnaJ_zf"/>
    <property type="match status" value="1"/>
</dbReference>
<dbReference type="Pfam" id="PF00226">
    <property type="entry name" value="DnaJ"/>
    <property type="match status" value="1"/>
</dbReference>
<dbReference type="InterPro" id="IPR001305">
    <property type="entry name" value="HSP_DnaJ_Cys-rich_dom"/>
</dbReference>
<evidence type="ECO:0000259" key="8">
    <source>
        <dbReference type="PROSITE" id="PS51188"/>
    </source>
</evidence>
<evidence type="ECO:0000256" key="6">
    <source>
        <dbReference type="SAM" id="MobiDB-lite"/>
    </source>
</evidence>
<dbReference type="PROSITE" id="PS50076">
    <property type="entry name" value="DNAJ_2"/>
    <property type="match status" value="1"/>
</dbReference>
<dbReference type="PROSITE" id="PS51188">
    <property type="entry name" value="ZF_CR"/>
    <property type="match status" value="1"/>
</dbReference>
<dbReference type="SUPFAM" id="SSF46565">
    <property type="entry name" value="Chaperone J-domain"/>
    <property type="match status" value="1"/>
</dbReference>
<dbReference type="Pfam" id="PF00684">
    <property type="entry name" value="DnaJ_CXXCXGXG"/>
    <property type="match status" value="1"/>
</dbReference>
<dbReference type="InterPro" id="IPR001623">
    <property type="entry name" value="DnaJ_domain"/>
</dbReference>
<keyword evidence="1 5" id="KW-0479">Metal-binding</keyword>
<feature type="region of interest" description="Disordered" evidence="6">
    <location>
        <begin position="81"/>
        <end position="146"/>
    </location>
</feature>
<protein>
    <submittedName>
        <fullName evidence="9">Uncharacterized protein</fullName>
    </submittedName>
</protein>
<evidence type="ECO:0000256" key="5">
    <source>
        <dbReference type="PROSITE-ProRule" id="PRU00546"/>
    </source>
</evidence>
<dbReference type="Gene3D" id="2.60.260.20">
    <property type="entry name" value="Urease metallochaperone UreE, N-terminal domain"/>
    <property type="match status" value="2"/>
</dbReference>
<dbReference type="InterPro" id="IPR036410">
    <property type="entry name" value="HSP_DnaJ_Cys-rich_dom_sf"/>
</dbReference>
<dbReference type="EMBL" id="JAPFFF010000008">
    <property type="protein sequence ID" value="KAK8884187.1"/>
    <property type="molecule type" value="Genomic_DNA"/>
</dbReference>
<dbReference type="CDD" id="cd06257">
    <property type="entry name" value="DnaJ"/>
    <property type="match status" value="1"/>
</dbReference>
<evidence type="ECO:0000259" key="7">
    <source>
        <dbReference type="PROSITE" id="PS50076"/>
    </source>
</evidence>
<dbReference type="InterPro" id="IPR008971">
    <property type="entry name" value="HSP40/DnaJ_pept-bd"/>
</dbReference>
<dbReference type="SUPFAM" id="SSF57938">
    <property type="entry name" value="DnaJ/Hsp40 cysteine-rich domain"/>
    <property type="match status" value="1"/>
</dbReference>
<dbReference type="PANTHER" id="PTHR43888">
    <property type="entry name" value="DNAJ-LIKE-2, ISOFORM A-RELATED"/>
    <property type="match status" value="1"/>
</dbReference>
<evidence type="ECO:0000256" key="4">
    <source>
        <dbReference type="ARBA" id="ARBA00022833"/>
    </source>
</evidence>
<keyword evidence="10" id="KW-1185">Reference proteome</keyword>
<dbReference type="Pfam" id="PF01556">
    <property type="entry name" value="DnaJ_C"/>
    <property type="match status" value="1"/>
</dbReference>
<evidence type="ECO:0000256" key="2">
    <source>
        <dbReference type="ARBA" id="ARBA00022737"/>
    </source>
</evidence>
<dbReference type="InterPro" id="IPR036869">
    <property type="entry name" value="J_dom_sf"/>
</dbReference>
<sequence>MISDTYFYDALGVPSNSSPREIKKAFIRKSAKIDENEPNENMQNLLATAFQVLIDPKLREIYDKHGLAVLDKINEDELLSRPLDQSQVQQTSAMTPKSPPKSSSKLNSSFTSTSTSKHSMNTSNMSSSFLYEKPPSNKTPRKQRRSIQTFDLKLSLKDLYNGCTVPLGVEIEQQCHKCRGTGLASPIKSKCKTCNGSGRVYISSDPFGNGKVTPRKCPDCFGKGFIITKKKGSCRQCLGYGIEKIKANIDVTIQPGTGDGDRLSVEGYDDIKIAILEKRSSRFIREGNDLYVRKIITLTQAICGLSFPMKHLDGRMLIVHSEPQQVITPGMQLVVKGEGFPILESPGQKGDLYIVFDVEFPKSEEITENVRKLLLPTLPKDIITEPENINTKETCILKDSSIHEFGKRNTDNQKRKRAQYFSSDYYSDEEDFDEEDFDEFDDYE</sequence>
<dbReference type="InterPro" id="IPR002939">
    <property type="entry name" value="DnaJ_C"/>
</dbReference>
<gene>
    <name evidence="9" type="ORF">M9Y10_043293</name>
</gene>
<proteinExistence type="predicted"/>
<feature type="compositionally biased region" description="Low complexity" evidence="6">
    <location>
        <begin position="91"/>
        <end position="119"/>
    </location>
</feature>
<evidence type="ECO:0000256" key="1">
    <source>
        <dbReference type="ARBA" id="ARBA00022723"/>
    </source>
</evidence>